<evidence type="ECO:0000259" key="1">
    <source>
        <dbReference type="SMART" id="SM00306"/>
    </source>
</evidence>
<protein>
    <recommendedName>
        <fullName evidence="1">Hint domain-containing protein</fullName>
    </recommendedName>
</protein>
<dbReference type="AlphaFoldDB" id="A0A222FHW7"/>
<accession>A0A222FHW7</accession>
<feature type="domain" description="Hint" evidence="1">
    <location>
        <begin position="4"/>
        <end position="98"/>
    </location>
</feature>
<dbReference type="SMART" id="SM00306">
    <property type="entry name" value="HintN"/>
    <property type="match status" value="1"/>
</dbReference>
<dbReference type="Proteomes" id="UP000202440">
    <property type="component" value="Chromosome"/>
</dbReference>
<sequence>MTRRSSFVAGTKIATPTGAKNIEEIQVGDSVYARSVDGFENSIRTVTQTVNRETDVYIFIFTEFGFIKATPTHPFWVQGKGWTDAGDIKVDDYIATREGDAWVNEVDRITNSTQVYNFAVDQDATYFAGPGELWVHNACKVPTIDEIRDALGDDADKYYIAKRSNRLTIIRRNDLPEVPQLDYELDADGNIKIVPKTFNVDFPAKESSRISKGIEPKGADLTALESAREEVNRQIKKADADNDAEKVGQLQQERIRLSEEIGEHVADKHFNREGYDRFKELDEANEQMGNGKQGEFDMAFWDDDGNLVIVEAKGGNSRLGSRQIKHDDNLSGKRAQQGTKEYMDDIIANYRAKLGPDHEVVKELEAVSQLL</sequence>
<dbReference type="InterPro" id="IPR049762">
    <property type="entry name" value="PoNe_dom"/>
</dbReference>
<name>A0A222FHW7_9GAMM</name>
<organism evidence="2 3">
    <name type="scientific">Bacterioplanes sanyensis</name>
    <dbReference type="NCBI Taxonomy" id="1249553"/>
    <lineage>
        <taxon>Bacteria</taxon>
        <taxon>Pseudomonadati</taxon>
        <taxon>Pseudomonadota</taxon>
        <taxon>Gammaproteobacteria</taxon>
        <taxon>Oceanospirillales</taxon>
        <taxon>Oceanospirillaceae</taxon>
        <taxon>Bacterioplanes</taxon>
    </lineage>
</organism>
<dbReference type="CDD" id="cd20739">
    <property type="entry name" value="PoNe_DUF637"/>
    <property type="match status" value="1"/>
</dbReference>
<dbReference type="OrthoDB" id="9815414at2"/>
<reference evidence="2 3" key="1">
    <citation type="submission" date="2017-07" db="EMBL/GenBank/DDBJ databases">
        <title>Annotated genome sequence of Bacterioplanes sanyensis isolated from Red Sea.</title>
        <authorList>
            <person name="Rehman Z.U."/>
        </authorList>
    </citation>
    <scope>NUCLEOTIDE SEQUENCE [LARGE SCALE GENOMIC DNA]</scope>
    <source>
        <strain evidence="2 3">NV9</strain>
    </source>
</reference>
<dbReference type="CDD" id="cd00081">
    <property type="entry name" value="Hint"/>
    <property type="match status" value="1"/>
</dbReference>
<dbReference type="SUPFAM" id="SSF51294">
    <property type="entry name" value="Hedgehog/intein (Hint) domain"/>
    <property type="match status" value="1"/>
</dbReference>
<keyword evidence="3" id="KW-1185">Reference proteome</keyword>
<dbReference type="Gene3D" id="2.170.16.10">
    <property type="entry name" value="Hedgehog/Intein (Hint) domain"/>
    <property type="match status" value="1"/>
</dbReference>
<dbReference type="InterPro" id="IPR003587">
    <property type="entry name" value="Hint_dom_N"/>
</dbReference>
<dbReference type="InterPro" id="IPR036844">
    <property type="entry name" value="Hint_dom_sf"/>
</dbReference>
<dbReference type="EMBL" id="CP022530">
    <property type="protein sequence ID" value="ASP38011.1"/>
    <property type="molecule type" value="Genomic_DNA"/>
</dbReference>
<evidence type="ECO:0000313" key="3">
    <source>
        <dbReference type="Proteomes" id="UP000202440"/>
    </source>
</evidence>
<proteinExistence type="predicted"/>
<gene>
    <name evidence="2" type="ORF">CHH28_04645</name>
</gene>
<dbReference type="KEGG" id="bsan:CHH28_04645"/>
<dbReference type="Pfam" id="PF07591">
    <property type="entry name" value="PT-HINT"/>
    <property type="match status" value="1"/>
</dbReference>
<evidence type="ECO:0000313" key="2">
    <source>
        <dbReference type="EMBL" id="ASP38011.1"/>
    </source>
</evidence>